<dbReference type="EMBL" id="NCXO01000008">
    <property type="protein sequence ID" value="OSC34778.1"/>
    <property type="molecule type" value="Genomic_DNA"/>
</dbReference>
<feature type="compositionally biased region" description="Basic and acidic residues" evidence="1">
    <location>
        <begin position="31"/>
        <end position="40"/>
    </location>
</feature>
<protein>
    <submittedName>
        <fullName evidence="2">Uncharacterized protein</fullName>
    </submittedName>
</protein>
<proteinExistence type="predicted"/>
<name>A0A7I7SCF7_9MYCO</name>
<accession>A0A7I7SCF7</accession>
<evidence type="ECO:0000256" key="1">
    <source>
        <dbReference type="SAM" id="MobiDB-lite"/>
    </source>
</evidence>
<organism evidence="2 3">
    <name type="scientific">Mycolicibacillus koreensis</name>
    <dbReference type="NCBI Taxonomy" id="1069220"/>
    <lineage>
        <taxon>Bacteria</taxon>
        <taxon>Bacillati</taxon>
        <taxon>Actinomycetota</taxon>
        <taxon>Actinomycetes</taxon>
        <taxon>Mycobacteriales</taxon>
        <taxon>Mycobacteriaceae</taxon>
        <taxon>Mycolicibacillus</taxon>
    </lineage>
</organism>
<gene>
    <name evidence="2" type="ORF">B8W67_05895</name>
</gene>
<dbReference type="Proteomes" id="UP000193577">
    <property type="component" value="Unassembled WGS sequence"/>
</dbReference>
<evidence type="ECO:0000313" key="2">
    <source>
        <dbReference type="EMBL" id="OSC34778.1"/>
    </source>
</evidence>
<evidence type="ECO:0000313" key="3">
    <source>
        <dbReference type="Proteomes" id="UP000193577"/>
    </source>
</evidence>
<reference evidence="2 3" key="1">
    <citation type="submission" date="2017-04" db="EMBL/GenBank/DDBJ databases">
        <title>The new phylogeny of genus Mycobacterium.</title>
        <authorList>
            <person name="Tortoli E."/>
            <person name="Trovato A."/>
            <person name="Cirillo D.M."/>
        </authorList>
    </citation>
    <scope>NUCLEOTIDE SEQUENCE [LARGE SCALE GENOMIC DNA]</scope>
    <source>
        <strain evidence="2 3">KCTC 19819</strain>
    </source>
</reference>
<comment type="caution">
    <text evidence="2">The sequence shown here is derived from an EMBL/GenBank/DDBJ whole genome shotgun (WGS) entry which is preliminary data.</text>
</comment>
<dbReference type="AlphaFoldDB" id="A0A7I7SCF7"/>
<sequence>MSGDNDGDIEIKSKSGFRATLSQLGQVHEQIPVKKADSEGVRSAAESAASNGEAGAPIFTAVLAALGEALKGLGDHIDAADSSVGSALTDLTSLVDGMEAIDDDGAAKVRES</sequence>
<feature type="region of interest" description="Disordered" evidence="1">
    <location>
        <begin position="28"/>
        <end position="51"/>
    </location>
</feature>
<keyword evidence="3" id="KW-1185">Reference proteome</keyword>